<evidence type="ECO:0000256" key="3">
    <source>
        <dbReference type="ARBA" id="ARBA00022723"/>
    </source>
</evidence>
<evidence type="ECO:0000256" key="9">
    <source>
        <dbReference type="ARBA" id="ARBA00022833"/>
    </source>
</evidence>
<evidence type="ECO:0000256" key="2">
    <source>
        <dbReference type="ARBA" id="ARBA00022490"/>
    </source>
</evidence>
<evidence type="ECO:0000256" key="12">
    <source>
        <dbReference type="ARBA" id="ARBA00023125"/>
    </source>
</evidence>
<feature type="domain" description="ABC transporter" evidence="18">
    <location>
        <begin position="606"/>
        <end position="943"/>
    </location>
</feature>
<evidence type="ECO:0000256" key="6">
    <source>
        <dbReference type="ARBA" id="ARBA00022763"/>
    </source>
</evidence>
<dbReference type="GO" id="GO:0005737">
    <property type="term" value="C:cytoplasm"/>
    <property type="evidence" value="ECO:0007669"/>
    <property type="project" value="UniProtKB-SubCell"/>
</dbReference>
<organism evidence="19 20">
    <name type="scientific">Mesomycoplasma conjunctivae (strain ATCC 25834 / NCTC 10147 / HRC/581)</name>
    <name type="common">Mycoplasma conjunctivae</name>
    <dbReference type="NCBI Taxonomy" id="572263"/>
    <lineage>
        <taxon>Bacteria</taxon>
        <taxon>Bacillati</taxon>
        <taxon>Mycoplasmatota</taxon>
        <taxon>Mycoplasmoidales</taxon>
        <taxon>Metamycoplasmataceae</taxon>
        <taxon>Mesomycoplasma</taxon>
    </lineage>
</organism>
<dbReference type="GO" id="GO:0005524">
    <property type="term" value="F:ATP binding"/>
    <property type="evidence" value="ECO:0007669"/>
    <property type="project" value="UniProtKB-KW"/>
</dbReference>
<evidence type="ECO:0000256" key="14">
    <source>
        <dbReference type="ARBA" id="ARBA00023236"/>
    </source>
</evidence>
<keyword evidence="9" id="KW-0862">Zinc</keyword>
<dbReference type="InterPro" id="IPR041102">
    <property type="entry name" value="UvrA_inter"/>
</dbReference>
<dbReference type="NCBIfam" id="TIGR00630">
    <property type="entry name" value="uvra"/>
    <property type="match status" value="1"/>
</dbReference>
<evidence type="ECO:0000259" key="18">
    <source>
        <dbReference type="PROSITE" id="PS50893"/>
    </source>
</evidence>
<comment type="subcellular location">
    <subcellularLocation>
        <location evidence="1">Cytoplasm</location>
    </subcellularLocation>
</comment>
<dbReference type="InterPro" id="IPR004602">
    <property type="entry name" value="UvrA"/>
</dbReference>
<dbReference type="Gene3D" id="1.10.8.280">
    <property type="entry name" value="ABC transporter ATPase domain-like"/>
    <property type="match status" value="1"/>
</dbReference>
<dbReference type="Pfam" id="PF17755">
    <property type="entry name" value="UvrA_DNA-bind"/>
    <property type="match status" value="1"/>
</dbReference>
<dbReference type="GO" id="GO:0009380">
    <property type="term" value="C:excinuclease repair complex"/>
    <property type="evidence" value="ECO:0007669"/>
    <property type="project" value="InterPro"/>
</dbReference>
<keyword evidence="11" id="KW-0267">Excision nuclease</keyword>
<accession>C5J796</accession>
<dbReference type="HOGENOM" id="CLU_001370_0_2_14"/>
<reference evidence="20" key="1">
    <citation type="journal article" date="2009" name="BMC Bioinformatics">
        <title>The Mycoplasma conjunctivae genome sequencing, annotation and analysis.</title>
        <authorList>
            <person name="Calderon-Copete S.P."/>
            <person name="Wigger G."/>
            <person name="Wunderlin C."/>
            <person name="Schmidheini T."/>
            <person name="Frey J."/>
            <person name="Quail M.A."/>
            <person name="Falquet L."/>
        </authorList>
    </citation>
    <scope>NUCLEOTIDE SEQUENCE [LARGE SCALE GENOMIC DNA]</scope>
    <source>
        <strain evidence="20">ATCC 25834 / NCTC 10147 / HRC/581</strain>
    </source>
</reference>
<dbReference type="PANTHER" id="PTHR43152:SF3">
    <property type="entry name" value="UVRABC SYSTEM PROTEIN A"/>
    <property type="match status" value="1"/>
</dbReference>
<keyword evidence="5" id="KW-0547">Nucleotide-binding</keyword>
<gene>
    <name evidence="19" type="primary">uvrA</name>
    <name evidence="19" type="ordered locus">MCJ_006650</name>
</gene>
<dbReference type="GO" id="GO:0016887">
    <property type="term" value="F:ATP hydrolysis activity"/>
    <property type="evidence" value="ECO:0007669"/>
    <property type="project" value="InterPro"/>
</dbReference>
<evidence type="ECO:0000313" key="20">
    <source>
        <dbReference type="Proteomes" id="UP000001491"/>
    </source>
</evidence>
<dbReference type="Gene3D" id="1.20.1580.10">
    <property type="entry name" value="ABC transporter ATPase like domain"/>
    <property type="match status" value="2"/>
</dbReference>
<dbReference type="GO" id="GO:0004518">
    <property type="term" value="F:nuclease activity"/>
    <property type="evidence" value="ECO:0007669"/>
    <property type="project" value="UniProtKB-KW"/>
</dbReference>
<dbReference type="PROSITE" id="PS00211">
    <property type="entry name" value="ABC_TRANSPORTER_1"/>
    <property type="match status" value="2"/>
</dbReference>
<dbReference type="eggNOG" id="COG0178">
    <property type="taxonomic scope" value="Bacteria"/>
</dbReference>
<dbReference type="InterPro" id="IPR027417">
    <property type="entry name" value="P-loop_NTPase"/>
</dbReference>
<evidence type="ECO:0000256" key="5">
    <source>
        <dbReference type="ARBA" id="ARBA00022741"/>
    </source>
</evidence>
<dbReference type="InterPro" id="IPR013815">
    <property type="entry name" value="ATP_grasp_subdomain_1"/>
</dbReference>
<evidence type="ECO:0000256" key="4">
    <source>
        <dbReference type="ARBA" id="ARBA00022737"/>
    </source>
</evidence>
<dbReference type="InterPro" id="IPR003439">
    <property type="entry name" value="ABC_transporter-like_ATP-bd"/>
</dbReference>
<evidence type="ECO:0000313" key="19">
    <source>
        <dbReference type="EMBL" id="CAT05359.1"/>
    </source>
</evidence>
<dbReference type="NCBIfam" id="NF001503">
    <property type="entry name" value="PRK00349.1"/>
    <property type="match status" value="1"/>
</dbReference>
<dbReference type="Pfam" id="PF17760">
    <property type="entry name" value="UvrA_inter"/>
    <property type="match status" value="1"/>
</dbReference>
<keyword evidence="8" id="KW-0863">Zinc-finger</keyword>
<dbReference type="InterPro" id="IPR017871">
    <property type="entry name" value="ABC_transporter-like_CS"/>
</dbReference>
<proteinExistence type="inferred from homology"/>
<dbReference type="GO" id="GO:0003677">
    <property type="term" value="F:DNA binding"/>
    <property type="evidence" value="ECO:0007669"/>
    <property type="project" value="UniProtKB-KW"/>
</dbReference>
<dbReference type="Gene3D" id="3.40.50.300">
    <property type="entry name" value="P-loop containing nucleotide triphosphate hydrolases"/>
    <property type="match status" value="2"/>
</dbReference>
<keyword evidence="13" id="KW-0234">DNA repair</keyword>
<keyword evidence="4" id="KW-0677">Repeat</keyword>
<dbReference type="InterPro" id="IPR041552">
    <property type="entry name" value="UvrA_DNA-bd"/>
</dbReference>
<evidence type="ECO:0000256" key="8">
    <source>
        <dbReference type="ARBA" id="ARBA00022771"/>
    </source>
</evidence>
<dbReference type="CDD" id="cd03271">
    <property type="entry name" value="ABC_UvrA_II"/>
    <property type="match status" value="1"/>
</dbReference>
<comment type="similarity">
    <text evidence="15">Belongs to the ABC transporter superfamily. UvrA family.</text>
</comment>
<keyword evidence="20" id="KW-1185">Reference proteome</keyword>
<keyword evidence="12" id="KW-0238">DNA-binding</keyword>
<evidence type="ECO:0000256" key="10">
    <source>
        <dbReference type="ARBA" id="ARBA00022840"/>
    </source>
</evidence>
<evidence type="ECO:0000256" key="7">
    <source>
        <dbReference type="ARBA" id="ARBA00022769"/>
    </source>
</evidence>
<dbReference type="PANTHER" id="PTHR43152">
    <property type="entry name" value="UVRABC SYSTEM PROTEIN A"/>
    <property type="match status" value="1"/>
</dbReference>
<protein>
    <recommendedName>
        <fullName evidence="16">UvrABC system protein A</fullName>
    </recommendedName>
    <alternativeName>
        <fullName evidence="17">Excinuclease ABC subunit A</fullName>
    </alternativeName>
</protein>
<evidence type="ECO:0000256" key="15">
    <source>
        <dbReference type="ARBA" id="ARBA00038000"/>
    </source>
</evidence>
<dbReference type="EMBL" id="FM864216">
    <property type="protein sequence ID" value="CAT05359.1"/>
    <property type="molecule type" value="Genomic_DNA"/>
</dbReference>
<dbReference type="GO" id="GO:0008270">
    <property type="term" value="F:zinc ion binding"/>
    <property type="evidence" value="ECO:0007669"/>
    <property type="project" value="UniProtKB-KW"/>
</dbReference>
<keyword evidence="6" id="KW-0227">DNA damage</keyword>
<keyword evidence="3" id="KW-0479">Metal-binding</keyword>
<evidence type="ECO:0000256" key="13">
    <source>
        <dbReference type="ARBA" id="ARBA00023204"/>
    </source>
</evidence>
<keyword evidence="7" id="KW-0228">DNA excision</keyword>
<dbReference type="AlphaFoldDB" id="C5J796"/>
<dbReference type="KEGG" id="mco:MCJ_006650"/>
<keyword evidence="10" id="KW-0067">ATP-binding</keyword>
<keyword evidence="2" id="KW-0963">Cytoplasm</keyword>
<evidence type="ECO:0000256" key="11">
    <source>
        <dbReference type="ARBA" id="ARBA00022881"/>
    </source>
</evidence>
<evidence type="ECO:0000256" key="1">
    <source>
        <dbReference type="ARBA" id="ARBA00004496"/>
    </source>
</evidence>
<evidence type="ECO:0000256" key="16">
    <source>
        <dbReference type="ARBA" id="ARBA00039316"/>
    </source>
</evidence>
<dbReference type="GO" id="GO:0009432">
    <property type="term" value="P:SOS response"/>
    <property type="evidence" value="ECO:0007669"/>
    <property type="project" value="UniProtKB-KW"/>
</dbReference>
<dbReference type="SUPFAM" id="SSF52540">
    <property type="entry name" value="P-loop containing nucleoside triphosphate hydrolases"/>
    <property type="match status" value="2"/>
</dbReference>
<evidence type="ECO:0000256" key="17">
    <source>
        <dbReference type="ARBA" id="ARBA00042156"/>
    </source>
</evidence>
<keyword evidence="14" id="KW-0742">SOS response</keyword>
<dbReference type="Proteomes" id="UP000001491">
    <property type="component" value="Chromosome"/>
</dbReference>
<dbReference type="PROSITE" id="PS50893">
    <property type="entry name" value="ABC_TRANSPORTER_2"/>
    <property type="match status" value="1"/>
</dbReference>
<name>C5J796_MESCH</name>
<dbReference type="Gene3D" id="3.30.1490.20">
    <property type="entry name" value="ATP-grasp fold, A domain"/>
    <property type="match status" value="1"/>
</dbReference>
<sequence>MSDHKDTHNFIYIKGAKENNLKDIDIVIPKNKLVVFTGVSGSGKSSLAFATIYEEGKRRYIDSLSSYARQFLGGTKKPNVESIHGLSPAVSIEQKTTQNNPRSTVGTITEIYDYLRLLFSKIGRPFCPNHKKEISVQKMNHILENIFSLPEDNLVMFLAPVISNKKGSHENLLQKIEREGFLRLRIDNEIYKLGSDEIKLDKNKKHNIDIVVDRFAINESNRQRIIDSINVAFEYGNGIAIVHDYNKNQDIRFSKLQACDQCDFNMPNIENRLFSFNSPYGMCSVCKGLGTNLEADFDLVAPENFLSIEQGGIKYFGKSVNTKSMEWQEFEVLLNYYNIDKQIPITDLTGRQLKIIKYGSDVEIAYNIISESGKEYKYDRRIEGILNKIERKYLETSSEDLRSWFKRFMSEFPCNHCHGSRLNNYALSVLINGLNIFEVGNLAISEAIEFFANLKLNEFENQVSKSILDEIKVRLSFLNNVGLEYLSLNRTAATLSGGESQRIRLASQIGSKLTGILYVLDEPSIGLHQKDNQKLIDSLKQMVEIGNTLIVVEHDEETILAADYIFDIGPLAGQQGGYLVAQGTINDIKNNPDSLTGQFLSGKREIEIPKIRRAGKKQFIIIEGATENNLKNIDVEIPLGKLVVITGVSGSGKSSLINEILVKGITKEIHGSQSRVGAHKAIKGIYNLDKLVAISQAPIGRTPRSNPATYTSVFDDIRDVFASTEQARTMGFNKGKFSFNLPYGRCDKCQGDGQIKIEMYFMPDIYVLCDHCGGKRYLPDVLEVKYKGKSIADVLEMSVEEAYSFFATRAKIKDKLQALMDVGLNYISLGQSATTLSGGEAQRIKLATYLQKKATGKSMFVLDEPTTGLHSYDVANLIQVLNRIVDNGDTVVVIEHNLDVIKVADYIIDLGPNGGSGGGQIVAKGTPEAVAKNPNSYTGLYLSMMLNTKD</sequence>
<dbReference type="GO" id="GO:0006289">
    <property type="term" value="P:nucleotide-excision repair"/>
    <property type="evidence" value="ECO:0007669"/>
    <property type="project" value="InterPro"/>
</dbReference>